<dbReference type="InterPro" id="IPR013990">
    <property type="entry name" value="WHy-dom"/>
</dbReference>
<evidence type="ECO:0000256" key="2">
    <source>
        <dbReference type="SAM" id="MobiDB-lite"/>
    </source>
</evidence>
<dbReference type="SUPFAM" id="SSF117070">
    <property type="entry name" value="LEA14-like"/>
    <property type="match status" value="2"/>
</dbReference>
<evidence type="ECO:0000313" key="5">
    <source>
        <dbReference type="Proteomes" id="UP001497444"/>
    </source>
</evidence>
<comment type="similarity">
    <text evidence="1">Belongs to the LEA type 2 family.</text>
</comment>
<evidence type="ECO:0000259" key="3">
    <source>
        <dbReference type="SMART" id="SM00769"/>
    </source>
</evidence>
<organism evidence="4 5">
    <name type="scientific">Sphagnum jensenii</name>
    <dbReference type="NCBI Taxonomy" id="128206"/>
    <lineage>
        <taxon>Eukaryota</taxon>
        <taxon>Viridiplantae</taxon>
        <taxon>Streptophyta</taxon>
        <taxon>Embryophyta</taxon>
        <taxon>Bryophyta</taxon>
        <taxon>Sphagnophytina</taxon>
        <taxon>Sphagnopsida</taxon>
        <taxon>Sphagnales</taxon>
        <taxon>Sphagnaceae</taxon>
        <taxon>Sphagnum</taxon>
    </lineage>
</organism>
<evidence type="ECO:0000256" key="1">
    <source>
        <dbReference type="ARBA" id="ARBA00005960"/>
    </source>
</evidence>
<dbReference type="Proteomes" id="UP001497444">
    <property type="component" value="Chromosome 9"/>
</dbReference>
<dbReference type="Gene3D" id="2.60.40.1820">
    <property type="match status" value="2"/>
</dbReference>
<dbReference type="InterPro" id="IPR004864">
    <property type="entry name" value="LEA_2"/>
</dbReference>
<reference evidence="4" key="1">
    <citation type="submission" date="2024-02" db="EMBL/GenBank/DDBJ databases">
        <authorList>
            <consortium name="ELIXIR-Norway"/>
            <consortium name="Elixir Norway"/>
        </authorList>
    </citation>
    <scope>NUCLEOTIDE SEQUENCE</scope>
</reference>
<dbReference type="Pfam" id="PF03168">
    <property type="entry name" value="LEA_2"/>
    <property type="match status" value="2"/>
</dbReference>
<feature type="domain" description="Water stress and hypersensitive response" evidence="3">
    <location>
        <begin position="65"/>
        <end position="182"/>
    </location>
</feature>
<sequence>MADDLEDEVAAMNISERVLKPEDEEDGKNVTAGGGEDGGGGGVLAFFKEIGDSIESAFSWGKPEANVSDFHLPSITLKQAEVIISVLITNPNPVPIPLLEIVYSMESEGRHLCSGDIPDAGTVHAHGSEIIKIPILLIYKDIVETFEEIKPGHVIPYLLKVSLVADVPVFGKVTLPLTNQGNIPIPQYPDVDLEKVVWDHLSLEETAATLHFSIKNQNHFEIGLKNLDYNLSLADMPICEASLEQSTTMDAHGAGLFQLPISFRPMDFGEALWDIVCGRGTAYIMTGKIQVETPFGLMHLPFHKSSETKLKKQSDNDDILALELEVNMARFGSLALPECF</sequence>
<proteinExistence type="inferred from homology"/>
<dbReference type="PANTHER" id="PTHR31459:SF2">
    <property type="entry name" value="OS03G0843300 PROTEIN"/>
    <property type="match status" value="1"/>
</dbReference>
<dbReference type="EMBL" id="OZ020104">
    <property type="protein sequence ID" value="CAK9279233.1"/>
    <property type="molecule type" value="Genomic_DNA"/>
</dbReference>
<name>A0ABP0XJD4_9BRYO</name>
<evidence type="ECO:0000313" key="4">
    <source>
        <dbReference type="EMBL" id="CAK9279233.1"/>
    </source>
</evidence>
<feature type="region of interest" description="Disordered" evidence="2">
    <location>
        <begin position="1"/>
        <end position="36"/>
    </location>
</feature>
<feature type="domain" description="Water stress and hypersensitive response" evidence="3">
    <location>
        <begin position="191"/>
        <end position="307"/>
    </location>
</feature>
<gene>
    <name evidence="4" type="ORF">CSSPJE1EN1_LOCUS24711</name>
</gene>
<keyword evidence="5" id="KW-1185">Reference proteome</keyword>
<protein>
    <recommendedName>
        <fullName evidence="3">Water stress and hypersensitive response domain-containing protein</fullName>
    </recommendedName>
</protein>
<dbReference type="PANTHER" id="PTHR31459">
    <property type="match status" value="1"/>
</dbReference>
<dbReference type="InterPro" id="IPR045043">
    <property type="entry name" value="Lea14-like"/>
</dbReference>
<dbReference type="SMART" id="SM00769">
    <property type="entry name" value="WHy"/>
    <property type="match status" value="2"/>
</dbReference>
<accession>A0ABP0XJD4</accession>